<dbReference type="CDD" id="cd07400">
    <property type="entry name" value="MPP_1"/>
    <property type="match status" value="1"/>
</dbReference>
<evidence type="ECO:0000256" key="4">
    <source>
        <dbReference type="ARBA" id="ARBA00025742"/>
    </source>
</evidence>
<dbReference type="Pfam" id="PF00149">
    <property type="entry name" value="Metallophos"/>
    <property type="match status" value="1"/>
</dbReference>
<dbReference type="InterPro" id="IPR029052">
    <property type="entry name" value="Metallo-depent_PP-like"/>
</dbReference>
<gene>
    <name evidence="7" type="ORF">ACFPFW_10725</name>
</gene>
<evidence type="ECO:0000256" key="1">
    <source>
        <dbReference type="ARBA" id="ARBA00022723"/>
    </source>
</evidence>
<keyword evidence="1" id="KW-0479">Metal-binding</keyword>
<keyword evidence="3" id="KW-0408">Iron</keyword>
<evidence type="ECO:0000313" key="7">
    <source>
        <dbReference type="EMBL" id="MFC5068483.1"/>
    </source>
</evidence>
<feature type="region of interest" description="Disordered" evidence="5">
    <location>
        <begin position="262"/>
        <end position="286"/>
    </location>
</feature>
<organism evidence="7 8">
    <name type="scientific">Flaviflagellibacter deserti</name>
    <dbReference type="NCBI Taxonomy" id="2267266"/>
    <lineage>
        <taxon>Bacteria</taxon>
        <taxon>Pseudomonadati</taxon>
        <taxon>Pseudomonadota</taxon>
        <taxon>Alphaproteobacteria</taxon>
        <taxon>Hyphomicrobiales</taxon>
        <taxon>Flaviflagellibacter</taxon>
    </lineage>
</organism>
<keyword evidence="8" id="KW-1185">Reference proteome</keyword>
<dbReference type="InterPro" id="IPR050884">
    <property type="entry name" value="CNP_phosphodiesterase-III"/>
</dbReference>
<proteinExistence type="inferred from homology"/>
<accession>A0ABV9Z0U1</accession>
<dbReference type="GO" id="GO:0016787">
    <property type="term" value="F:hydrolase activity"/>
    <property type="evidence" value="ECO:0007669"/>
    <property type="project" value="UniProtKB-KW"/>
</dbReference>
<dbReference type="EC" id="3.1.-.-" evidence="7"/>
<feature type="compositionally biased region" description="Acidic residues" evidence="5">
    <location>
        <begin position="275"/>
        <end position="286"/>
    </location>
</feature>
<dbReference type="RefSeq" id="WP_114955623.1">
    <property type="nucleotide sequence ID" value="NZ_JBHSJF010000006.1"/>
</dbReference>
<evidence type="ECO:0000256" key="3">
    <source>
        <dbReference type="ARBA" id="ARBA00023004"/>
    </source>
</evidence>
<comment type="similarity">
    <text evidence="4">Belongs to the cyclic nucleotide phosphodiesterase class-III family.</text>
</comment>
<protein>
    <submittedName>
        <fullName evidence="7">Metallophosphoesterase family protein</fullName>
        <ecNumber evidence="7">3.1.-.-</ecNumber>
    </submittedName>
</protein>
<dbReference type="Gene3D" id="3.60.21.10">
    <property type="match status" value="1"/>
</dbReference>
<keyword evidence="2 7" id="KW-0378">Hydrolase</keyword>
<dbReference type="SUPFAM" id="SSF56300">
    <property type="entry name" value="Metallo-dependent phosphatases"/>
    <property type="match status" value="1"/>
</dbReference>
<evidence type="ECO:0000313" key="8">
    <source>
        <dbReference type="Proteomes" id="UP001595796"/>
    </source>
</evidence>
<reference evidence="8" key="1">
    <citation type="journal article" date="2019" name="Int. J. Syst. Evol. Microbiol.">
        <title>The Global Catalogue of Microorganisms (GCM) 10K type strain sequencing project: providing services to taxonomists for standard genome sequencing and annotation.</title>
        <authorList>
            <consortium name="The Broad Institute Genomics Platform"/>
            <consortium name="The Broad Institute Genome Sequencing Center for Infectious Disease"/>
            <person name="Wu L."/>
            <person name="Ma J."/>
        </authorList>
    </citation>
    <scope>NUCLEOTIDE SEQUENCE [LARGE SCALE GENOMIC DNA]</scope>
    <source>
        <strain evidence="8">CGMCC 1.16444</strain>
    </source>
</reference>
<evidence type="ECO:0000256" key="5">
    <source>
        <dbReference type="SAM" id="MobiDB-lite"/>
    </source>
</evidence>
<dbReference type="EMBL" id="JBHSJF010000006">
    <property type="protein sequence ID" value="MFC5068483.1"/>
    <property type="molecule type" value="Genomic_DNA"/>
</dbReference>
<feature type="domain" description="Calcineurin-like phosphoesterase" evidence="6">
    <location>
        <begin position="3"/>
        <end position="194"/>
    </location>
</feature>
<dbReference type="PANTHER" id="PTHR42988:SF2">
    <property type="entry name" value="CYCLIC NUCLEOTIDE PHOSPHODIESTERASE CBUA0032-RELATED"/>
    <property type="match status" value="1"/>
</dbReference>
<evidence type="ECO:0000256" key="2">
    <source>
        <dbReference type="ARBA" id="ARBA00022801"/>
    </source>
</evidence>
<dbReference type="Proteomes" id="UP001595796">
    <property type="component" value="Unassembled WGS sequence"/>
</dbReference>
<evidence type="ECO:0000259" key="6">
    <source>
        <dbReference type="Pfam" id="PF00149"/>
    </source>
</evidence>
<sequence>MTRIAHLSDLHFGRVDPVVVDALLAEIRSNPPDLVIISGDFTQNAERSEFIEARAFVDSLGARTFSVPGNHDIPPRNLVERFLNPYGRYHRYISTDREPMWCDDKVAIIGLNTARRASLDWNWAHGRITKEQLEMLEERLDRLPKDRMRIIVAHHPFITPEALPDTRLVGRANEALALFSRQNVRLILAGHLHRAYTRIAPLKDMPSVFVVQAGTATSTRLRNEPNAYNRLAIAEDRIAMETRVWSGGEWRTHYESANILSKPEEEVVATTSPPDEIEDEQPMSVL</sequence>
<name>A0ABV9Z0U1_9HYPH</name>
<comment type="caution">
    <text evidence="7">The sequence shown here is derived from an EMBL/GenBank/DDBJ whole genome shotgun (WGS) entry which is preliminary data.</text>
</comment>
<dbReference type="PANTHER" id="PTHR42988">
    <property type="entry name" value="PHOSPHOHYDROLASE"/>
    <property type="match status" value="1"/>
</dbReference>
<dbReference type="InterPro" id="IPR004843">
    <property type="entry name" value="Calcineurin-like_PHP"/>
</dbReference>